<organism evidence="1 2">
    <name type="scientific">Aphanomyces euteiches</name>
    <dbReference type="NCBI Taxonomy" id="100861"/>
    <lineage>
        <taxon>Eukaryota</taxon>
        <taxon>Sar</taxon>
        <taxon>Stramenopiles</taxon>
        <taxon>Oomycota</taxon>
        <taxon>Saprolegniomycetes</taxon>
        <taxon>Saprolegniales</taxon>
        <taxon>Verrucalvaceae</taxon>
        <taxon>Aphanomyces</taxon>
    </lineage>
</organism>
<gene>
    <name evidence="1" type="ORF">Ae201684_014122</name>
</gene>
<proteinExistence type="predicted"/>
<evidence type="ECO:0000313" key="2">
    <source>
        <dbReference type="Proteomes" id="UP000481153"/>
    </source>
</evidence>
<evidence type="ECO:0000313" key="1">
    <source>
        <dbReference type="EMBL" id="KAF0728016.1"/>
    </source>
</evidence>
<dbReference type="PANTHER" id="PTHR46586:SF3">
    <property type="entry name" value="ANKYRIN REPEAT-CONTAINING PROTEIN"/>
    <property type="match status" value="1"/>
</dbReference>
<dbReference type="InterPro" id="IPR002110">
    <property type="entry name" value="Ankyrin_rpt"/>
</dbReference>
<dbReference type="InterPro" id="IPR036770">
    <property type="entry name" value="Ankyrin_rpt-contain_sf"/>
</dbReference>
<comment type="caution">
    <text evidence="1">The sequence shown here is derived from an EMBL/GenBank/DDBJ whole genome shotgun (WGS) entry which is preliminary data.</text>
</comment>
<dbReference type="Gene3D" id="1.25.40.20">
    <property type="entry name" value="Ankyrin repeat-containing domain"/>
    <property type="match status" value="1"/>
</dbReference>
<dbReference type="Pfam" id="PF00023">
    <property type="entry name" value="Ank"/>
    <property type="match status" value="1"/>
</dbReference>
<dbReference type="PANTHER" id="PTHR46586">
    <property type="entry name" value="ANKYRIN REPEAT-CONTAINING PROTEIN"/>
    <property type="match status" value="1"/>
</dbReference>
<dbReference type="AlphaFoldDB" id="A0A6G0WL53"/>
<dbReference type="EMBL" id="VJMJ01000184">
    <property type="protein sequence ID" value="KAF0728016.1"/>
    <property type="molecule type" value="Genomic_DNA"/>
</dbReference>
<name>A0A6G0WL53_9STRA</name>
<dbReference type="Proteomes" id="UP000481153">
    <property type="component" value="Unassembled WGS sequence"/>
</dbReference>
<dbReference type="InterPro" id="IPR052050">
    <property type="entry name" value="SecEffector_AnkRepeat"/>
</dbReference>
<dbReference type="VEuPathDB" id="FungiDB:AeMF1_008921"/>
<keyword evidence="2" id="KW-1185">Reference proteome</keyword>
<dbReference type="SUPFAM" id="SSF48403">
    <property type="entry name" value="Ankyrin repeat"/>
    <property type="match status" value="1"/>
</dbReference>
<protein>
    <submittedName>
        <fullName evidence="1">Uncharacterized protein</fullName>
    </submittedName>
</protein>
<sequence length="300" mass="33775">MGLCLGSPEQKDRGTSSRSKHAKVSLSAFTSVLFSVDLCRAVVQFQAGVYIEERAILHGDTLRLNEDSFDDIDLKRVDGILTPWYNQRGIDRLALLVSESTRDPLRIVLLHAVYFGQVRVLEFLHQYTEIIYYTDPRRRYSGRSIDGRIQIVHSYDFFDLAAIRGNVPILEFLYRHRYQLSSPRAIQQAVMHGHVAVVEFLYTQTDATCPTRVMDLAAAGGFLEIVQFLDKQDNIACTTQAVDHAAANGHLDVVQWLLEHRHEGGTAKAVATARANGHNHVVQYLEARNQPSKNVFLAVA</sequence>
<accession>A0A6G0WL53</accession>
<reference evidence="1 2" key="1">
    <citation type="submission" date="2019-07" db="EMBL/GenBank/DDBJ databases">
        <title>Genomics analysis of Aphanomyces spp. identifies a new class of oomycete effector associated with host adaptation.</title>
        <authorList>
            <person name="Gaulin E."/>
        </authorList>
    </citation>
    <scope>NUCLEOTIDE SEQUENCE [LARGE SCALE GENOMIC DNA]</scope>
    <source>
        <strain evidence="1 2">ATCC 201684</strain>
    </source>
</reference>